<gene>
    <name evidence="2" type="ORF">HK100_010246</name>
</gene>
<feature type="compositionally biased region" description="Acidic residues" evidence="1">
    <location>
        <begin position="193"/>
        <end position="202"/>
    </location>
</feature>
<evidence type="ECO:0000313" key="3">
    <source>
        <dbReference type="Proteomes" id="UP001211907"/>
    </source>
</evidence>
<feature type="region of interest" description="Disordered" evidence="1">
    <location>
        <begin position="192"/>
        <end position="259"/>
    </location>
</feature>
<dbReference type="Proteomes" id="UP001211907">
    <property type="component" value="Unassembled WGS sequence"/>
</dbReference>
<proteinExistence type="predicted"/>
<comment type="caution">
    <text evidence="2">The sequence shown here is derived from an EMBL/GenBank/DDBJ whole genome shotgun (WGS) entry which is preliminary data.</text>
</comment>
<accession>A0AAD5X5R4</accession>
<dbReference type="AlphaFoldDB" id="A0AAD5X5R4"/>
<sequence>MFQSTSPTRPSQVFSSLTELQTADGLLPSSQQLEQQQQQQNFIYQQQQQQYQRQKINYQNPQLVPVQNSSLQIPQSQSYFQLQPISEQQRPPFQFQYPIGQQQQQRQQQFQQYHQTQHEIQVDPQFELQNQHQLPARLNNRQLPLIMQNVLPLQRAPDAVSIHQQQHTGLNTLEFMANERKSGLSVHSLIDQESQDTMDDEGNSTSRIPEYMESDGDADAEGGSSTVVGKNDEWQRQSPLDRTMLSPITEGSSSSISSNTAGFGVVLPPLSSIISVGVAATFSKSDGEIDIKEKR</sequence>
<evidence type="ECO:0000313" key="2">
    <source>
        <dbReference type="EMBL" id="KAJ3079999.1"/>
    </source>
</evidence>
<organism evidence="2 3">
    <name type="scientific">Physocladia obscura</name>
    <dbReference type="NCBI Taxonomy" id="109957"/>
    <lineage>
        <taxon>Eukaryota</taxon>
        <taxon>Fungi</taxon>
        <taxon>Fungi incertae sedis</taxon>
        <taxon>Chytridiomycota</taxon>
        <taxon>Chytridiomycota incertae sedis</taxon>
        <taxon>Chytridiomycetes</taxon>
        <taxon>Chytridiales</taxon>
        <taxon>Chytriomycetaceae</taxon>
        <taxon>Physocladia</taxon>
    </lineage>
</organism>
<evidence type="ECO:0000256" key="1">
    <source>
        <dbReference type="SAM" id="MobiDB-lite"/>
    </source>
</evidence>
<protein>
    <submittedName>
        <fullName evidence="2">Uncharacterized protein</fullName>
    </submittedName>
</protein>
<feature type="non-terminal residue" evidence="2">
    <location>
        <position position="295"/>
    </location>
</feature>
<reference evidence="2" key="1">
    <citation type="submission" date="2020-05" db="EMBL/GenBank/DDBJ databases">
        <title>Phylogenomic resolution of chytrid fungi.</title>
        <authorList>
            <person name="Stajich J.E."/>
            <person name="Amses K."/>
            <person name="Simmons R."/>
            <person name="Seto K."/>
            <person name="Myers J."/>
            <person name="Bonds A."/>
            <person name="Quandt C.A."/>
            <person name="Barry K."/>
            <person name="Liu P."/>
            <person name="Grigoriev I."/>
            <person name="Longcore J.E."/>
            <person name="James T.Y."/>
        </authorList>
    </citation>
    <scope>NUCLEOTIDE SEQUENCE</scope>
    <source>
        <strain evidence="2">JEL0513</strain>
    </source>
</reference>
<keyword evidence="3" id="KW-1185">Reference proteome</keyword>
<name>A0AAD5X5R4_9FUNG</name>
<dbReference type="EMBL" id="JADGJH010005596">
    <property type="protein sequence ID" value="KAJ3079999.1"/>
    <property type="molecule type" value="Genomic_DNA"/>
</dbReference>